<dbReference type="PANTHER" id="PTHR23308">
    <property type="entry name" value="NUCLEAR INHIBITOR OF PROTEIN PHOSPHATASE-1"/>
    <property type="match status" value="1"/>
</dbReference>
<dbReference type="Gene3D" id="2.60.200.20">
    <property type="match status" value="1"/>
</dbReference>
<accession>A0A4R5A4U5</accession>
<feature type="compositionally biased region" description="Low complexity" evidence="2">
    <location>
        <begin position="205"/>
        <end position="214"/>
    </location>
</feature>
<sequence>MSGAAPEPARLLPGDGLVAQEGGLSLVCAAPDAATGPLADALLAALEAVAGAGGDGPDLVARAARILAARRPPRPYACAAAGPAGDGGLTVLVSGDAAARVVRDGGEEIRVGGGPAGPSERTVGGPVSILELTLGGAGLAEPRLRLGSGVVRGGGLRRSLRRPAPAGRDEQAARVPRLVPQERLKTMLDAGALALPPAPGPAAAPSPRAQAAAPEPRERVSLIRRHPKRRPSGPEVLGVNCKNEHFNDPRAHYCAVCGISMLQLTLSPFHGPRPPLGMLIVDDGQTVPLDDDQLIGRRPEGAPEVAQGRAHPLRLTDHEESVSRRHALVRLREWQVDVVDLGSANGTALKRPGEADFQRLAPDTPVELPPGASVRIGRTRVFRFESNRKI</sequence>
<name>A0A4R5A4U5_9ACTN</name>
<dbReference type="SUPFAM" id="SSF49879">
    <property type="entry name" value="SMAD/FHA domain"/>
    <property type="match status" value="1"/>
</dbReference>
<dbReference type="OrthoDB" id="5240729at2"/>
<evidence type="ECO:0000256" key="2">
    <source>
        <dbReference type="SAM" id="MobiDB-lite"/>
    </source>
</evidence>
<organism evidence="4 5">
    <name type="scientific">Actinomadura darangshiensis</name>
    <dbReference type="NCBI Taxonomy" id="705336"/>
    <lineage>
        <taxon>Bacteria</taxon>
        <taxon>Bacillati</taxon>
        <taxon>Actinomycetota</taxon>
        <taxon>Actinomycetes</taxon>
        <taxon>Streptosporangiales</taxon>
        <taxon>Thermomonosporaceae</taxon>
        <taxon>Actinomadura</taxon>
    </lineage>
</organism>
<feature type="domain" description="FHA" evidence="3">
    <location>
        <begin position="293"/>
        <end position="349"/>
    </location>
</feature>
<evidence type="ECO:0000259" key="3">
    <source>
        <dbReference type="PROSITE" id="PS50006"/>
    </source>
</evidence>
<dbReference type="RefSeq" id="WP_132203888.1">
    <property type="nucleotide sequence ID" value="NZ_SMKY01000307.1"/>
</dbReference>
<evidence type="ECO:0000313" key="4">
    <source>
        <dbReference type="EMBL" id="TDD66555.1"/>
    </source>
</evidence>
<reference evidence="4 5" key="1">
    <citation type="submission" date="2019-03" db="EMBL/GenBank/DDBJ databases">
        <title>Draft genome sequences of novel Actinobacteria.</title>
        <authorList>
            <person name="Sahin N."/>
            <person name="Ay H."/>
            <person name="Saygin H."/>
        </authorList>
    </citation>
    <scope>NUCLEOTIDE SEQUENCE [LARGE SCALE GENOMIC DNA]</scope>
    <source>
        <strain evidence="4 5">DSM 45941</strain>
    </source>
</reference>
<dbReference type="InterPro" id="IPR000253">
    <property type="entry name" value="FHA_dom"/>
</dbReference>
<dbReference type="InterPro" id="IPR050923">
    <property type="entry name" value="Cell_Proc_Reg/RNA_Proc"/>
</dbReference>
<feature type="region of interest" description="Disordered" evidence="2">
    <location>
        <begin position="196"/>
        <end position="219"/>
    </location>
</feature>
<keyword evidence="5" id="KW-1185">Reference proteome</keyword>
<dbReference type="CDD" id="cd00060">
    <property type="entry name" value="FHA"/>
    <property type="match status" value="1"/>
</dbReference>
<dbReference type="PROSITE" id="PS50006">
    <property type="entry name" value="FHA_DOMAIN"/>
    <property type="match status" value="1"/>
</dbReference>
<dbReference type="Pfam" id="PF00498">
    <property type="entry name" value="FHA"/>
    <property type="match status" value="1"/>
</dbReference>
<dbReference type="AlphaFoldDB" id="A0A4R5A4U5"/>
<comment type="caution">
    <text evidence="4">The sequence shown here is derived from an EMBL/GenBank/DDBJ whole genome shotgun (WGS) entry which is preliminary data.</text>
</comment>
<keyword evidence="1" id="KW-0597">Phosphoprotein</keyword>
<dbReference type="Proteomes" id="UP000295578">
    <property type="component" value="Unassembled WGS sequence"/>
</dbReference>
<dbReference type="InterPro" id="IPR008984">
    <property type="entry name" value="SMAD_FHA_dom_sf"/>
</dbReference>
<protein>
    <submittedName>
        <fullName evidence="4">FHA domain-containing protein</fullName>
    </submittedName>
</protein>
<dbReference type="EMBL" id="SMKY01000307">
    <property type="protein sequence ID" value="TDD66555.1"/>
    <property type="molecule type" value="Genomic_DNA"/>
</dbReference>
<proteinExistence type="predicted"/>
<evidence type="ECO:0000256" key="1">
    <source>
        <dbReference type="ARBA" id="ARBA00022553"/>
    </source>
</evidence>
<evidence type="ECO:0000313" key="5">
    <source>
        <dbReference type="Proteomes" id="UP000295578"/>
    </source>
</evidence>
<gene>
    <name evidence="4" type="ORF">E1293_39125</name>
</gene>